<evidence type="ECO:0000313" key="3">
    <source>
        <dbReference type="EMBL" id="MBC8546155.1"/>
    </source>
</evidence>
<evidence type="ECO:0000313" key="4">
    <source>
        <dbReference type="Proteomes" id="UP000653127"/>
    </source>
</evidence>
<evidence type="ECO:0000259" key="2">
    <source>
        <dbReference type="PROSITE" id="PS50943"/>
    </source>
</evidence>
<dbReference type="PROSITE" id="PS50943">
    <property type="entry name" value="HTH_CROC1"/>
    <property type="match status" value="1"/>
</dbReference>
<dbReference type="InterPro" id="IPR010982">
    <property type="entry name" value="Lambda_DNA-bd_dom_sf"/>
</dbReference>
<name>A0A926I491_9FIRM</name>
<dbReference type="Gene3D" id="1.10.260.40">
    <property type="entry name" value="lambda repressor-like DNA-binding domains"/>
    <property type="match status" value="1"/>
</dbReference>
<organism evidence="3 4">
    <name type="scientific">Ligaoa zhengdingensis</name>
    <dbReference type="NCBI Taxonomy" id="2763658"/>
    <lineage>
        <taxon>Bacteria</taxon>
        <taxon>Bacillati</taxon>
        <taxon>Bacillota</taxon>
        <taxon>Clostridia</taxon>
        <taxon>Eubacteriales</taxon>
        <taxon>Oscillospiraceae</taxon>
        <taxon>Ligaoa</taxon>
    </lineage>
</organism>
<dbReference type="PANTHER" id="PTHR46558">
    <property type="entry name" value="TRACRIPTIONAL REGULATORY PROTEIN-RELATED-RELATED"/>
    <property type="match status" value="1"/>
</dbReference>
<reference evidence="3" key="1">
    <citation type="submission" date="2020-08" db="EMBL/GenBank/DDBJ databases">
        <title>Genome public.</title>
        <authorList>
            <person name="Liu C."/>
            <person name="Sun Q."/>
        </authorList>
    </citation>
    <scope>NUCLEOTIDE SEQUENCE</scope>
    <source>
        <strain evidence="3">NSJ-31</strain>
    </source>
</reference>
<sequence length="81" mass="9722">MELEHYERYYKLIGDNIAFYRKKKHLTQEGLALKANVSRTHISHIEAEHVHKVPSLDILFRICEILSIEPYQLFIEPERCR</sequence>
<dbReference type="RefSeq" id="WP_249282308.1">
    <property type="nucleotide sequence ID" value="NZ_JACRST010000004.1"/>
</dbReference>
<dbReference type="SUPFAM" id="SSF47413">
    <property type="entry name" value="lambda repressor-like DNA-binding domains"/>
    <property type="match status" value="1"/>
</dbReference>
<keyword evidence="1" id="KW-0238">DNA-binding</keyword>
<keyword evidence="4" id="KW-1185">Reference proteome</keyword>
<dbReference type="Pfam" id="PF01381">
    <property type="entry name" value="HTH_3"/>
    <property type="match status" value="1"/>
</dbReference>
<accession>A0A926I491</accession>
<dbReference type="PANTHER" id="PTHR46558:SF3">
    <property type="entry name" value="TRANSCRIPTIONAL REGULATOR"/>
    <property type="match status" value="1"/>
</dbReference>
<dbReference type="AlphaFoldDB" id="A0A926I491"/>
<gene>
    <name evidence="3" type="ORF">H8711_04295</name>
</gene>
<dbReference type="SMART" id="SM00530">
    <property type="entry name" value="HTH_XRE"/>
    <property type="match status" value="1"/>
</dbReference>
<proteinExistence type="predicted"/>
<protein>
    <submittedName>
        <fullName evidence="3">Helix-turn-helix transcriptional regulator</fullName>
    </submittedName>
</protein>
<dbReference type="CDD" id="cd00093">
    <property type="entry name" value="HTH_XRE"/>
    <property type="match status" value="1"/>
</dbReference>
<dbReference type="Proteomes" id="UP000653127">
    <property type="component" value="Unassembled WGS sequence"/>
</dbReference>
<feature type="domain" description="HTH cro/C1-type" evidence="2">
    <location>
        <begin position="17"/>
        <end position="73"/>
    </location>
</feature>
<dbReference type="EMBL" id="JACRST010000004">
    <property type="protein sequence ID" value="MBC8546155.1"/>
    <property type="molecule type" value="Genomic_DNA"/>
</dbReference>
<dbReference type="GO" id="GO:0003677">
    <property type="term" value="F:DNA binding"/>
    <property type="evidence" value="ECO:0007669"/>
    <property type="project" value="UniProtKB-KW"/>
</dbReference>
<evidence type="ECO:0000256" key="1">
    <source>
        <dbReference type="ARBA" id="ARBA00023125"/>
    </source>
</evidence>
<dbReference type="InterPro" id="IPR001387">
    <property type="entry name" value="Cro/C1-type_HTH"/>
</dbReference>
<comment type="caution">
    <text evidence="3">The sequence shown here is derived from an EMBL/GenBank/DDBJ whole genome shotgun (WGS) entry which is preliminary data.</text>
</comment>